<organism evidence="1 2">
    <name type="scientific">Vicia faba</name>
    <name type="common">Broad bean</name>
    <name type="synonym">Faba vulgaris</name>
    <dbReference type="NCBI Taxonomy" id="3906"/>
    <lineage>
        <taxon>Eukaryota</taxon>
        <taxon>Viridiplantae</taxon>
        <taxon>Streptophyta</taxon>
        <taxon>Embryophyta</taxon>
        <taxon>Tracheophyta</taxon>
        <taxon>Spermatophyta</taxon>
        <taxon>Magnoliopsida</taxon>
        <taxon>eudicotyledons</taxon>
        <taxon>Gunneridae</taxon>
        <taxon>Pentapetalae</taxon>
        <taxon>rosids</taxon>
        <taxon>fabids</taxon>
        <taxon>Fabales</taxon>
        <taxon>Fabaceae</taxon>
        <taxon>Papilionoideae</taxon>
        <taxon>50 kb inversion clade</taxon>
        <taxon>NPAAA clade</taxon>
        <taxon>Hologalegina</taxon>
        <taxon>IRL clade</taxon>
        <taxon>Fabeae</taxon>
        <taxon>Vicia</taxon>
    </lineage>
</organism>
<dbReference type="Proteomes" id="UP001157006">
    <property type="component" value="Unassembled WGS sequence"/>
</dbReference>
<proteinExistence type="predicted"/>
<reference evidence="1 2" key="1">
    <citation type="submission" date="2023-01" db="EMBL/GenBank/DDBJ databases">
        <authorList>
            <person name="Kreplak J."/>
        </authorList>
    </citation>
    <scope>NUCLEOTIDE SEQUENCE [LARGE SCALE GENOMIC DNA]</scope>
</reference>
<dbReference type="AlphaFoldDB" id="A0AAV0YCB0"/>
<keyword evidence="2" id="KW-1185">Reference proteome</keyword>
<comment type="caution">
    <text evidence="1">The sequence shown here is derived from an EMBL/GenBank/DDBJ whole genome shotgun (WGS) entry which is preliminary data.</text>
</comment>
<accession>A0AAV0YCB0</accession>
<dbReference type="EMBL" id="CATIWC010000820">
    <property type="protein sequence ID" value="CAI8583585.1"/>
    <property type="molecule type" value="Genomic_DNA"/>
</dbReference>
<gene>
    <name evidence="1" type="ORF">VFH_U034000</name>
</gene>
<evidence type="ECO:0000313" key="2">
    <source>
        <dbReference type="Proteomes" id="UP001157006"/>
    </source>
</evidence>
<protein>
    <submittedName>
        <fullName evidence="1">Uncharacterized protein</fullName>
    </submittedName>
</protein>
<evidence type="ECO:0000313" key="1">
    <source>
        <dbReference type="EMBL" id="CAI8583585.1"/>
    </source>
</evidence>
<sequence length="118" mass="13814">MFAGNLCNSRWCMASQSWIESMSTRIWWQISAEGMKMCEVLQANFLIEKLLDSWSNYRNQQKHKKKDLNLLELVNHMNIELANRLKDKHVPKVSDNLVKASVVESSENVDRFKKDKKG</sequence>
<name>A0AAV0YCB0_VICFA</name>